<dbReference type="FunCoup" id="A2E6I8">
    <property type="interactions" value="318"/>
</dbReference>
<comment type="similarity">
    <text evidence="2">Belongs to the VPS25 family.</text>
</comment>
<reference evidence="7" key="2">
    <citation type="journal article" date="2007" name="Science">
        <title>Draft genome sequence of the sexually transmitted pathogen Trichomonas vaginalis.</title>
        <authorList>
            <person name="Carlton J.M."/>
            <person name="Hirt R.P."/>
            <person name="Silva J.C."/>
            <person name="Delcher A.L."/>
            <person name="Schatz M."/>
            <person name="Zhao Q."/>
            <person name="Wortman J.R."/>
            <person name="Bidwell S.L."/>
            <person name="Alsmark U.C.M."/>
            <person name="Besteiro S."/>
            <person name="Sicheritz-Ponten T."/>
            <person name="Noel C.J."/>
            <person name="Dacks J.B."/>
            <person name="Foster P.G."/>
            <person name="Simillion C."/>
            <person name="Van de Peer Y."/>
            <person name="Miranda-Saavedra D."/>
            <person name="Barton G.J."/>
            <person name="Westrop G.D."/>
            <person name="Mueller S."/>
            <person name="Dessi D."/>
            <person name="Fiori P.L."/>
            <person name="Ren Q."/>
            <person name="Paulsen I."/>
            <person name="Zhang H."/>
            <person name="Bastida-Corcuera F.D."/>
            <person name="Simoes-Barbosa A."/>
            <person name="Brown M.T."/>
            <person name="Hayes R.D."/>
            <person name="Mukherjee M."/>
            <person name="Okumura C.Y."/>
            <person name="Schneider R."/>
            <person name="Smith A.J."/>
            <person name="Vanacova S."/>
            <person name="Villalvazo M."/>
            <person name="Haas B.J."/>
            <person name="Pertea M."/>
            <person name="Feldblyum T.V."/>
            <person name="Utterback T.R."/>
            <person name="Shu C.L."/>
            <person name="Osoegawa K."/>
            <person name="de Jong P.J."/>
            <person name="Hrdy I."/>
            <person name="Horvathova L."/>
            <person name="Zubacova Z."/>
            <person name="Dolezal P."/>
            <person name="Malik S.B."/>
            <person name="Logsdon J.M. Jr."/>
            <person name="Henze K."/>
            <person name="Gupta A."/>
            <person name="Wang C.C."/>
            <person name="Dunne R.L."/>
            <person name="Upcroft J.A."/>
            <person name="Upcroft P."/>
            <person name="White O."/>
            <person name="Salzberg S.L."/>
            <person name="Tang P."/>
            <person name="Chiu C.-H."/>
            <person name="Lee Y.-S."/>
            <person name="Embley T.M."/>
            <person name="Coombs G.H."/>
            <person name="Mottram J.C."/>
            <person name="Tachezy J."/>
            <person name="Fraser-Liggett C.M."/>
            <person name="Johnson P.J."/>
        </authorList>
    </citation>
    <scope>NUCLEOTIDE SEQUENCE [LARGE SCALE GENOMIC DNA]</scope>
    <source>
        <strain evidence="7">G3</strain>
    </source>
</reference>
<evidence type="ECO:0000256" key="2">
    <source>
        <dbReference type="ARBA" id="ARBA00009674"/>
    </source>
</evidence>
<gene>
    <name evidence="7" type="ORF">TVAG_487950</name>
</gene>
<dbReference type="InterPro" id="IPR036390">
    <property type="entry name" value="WH_DNA-bd_sf"/>
</dbReference>
<name>A2E6I8_TRIV3</name>
<dbReference type="GO" id="GO:0000814">
    <property type="term" value="C:ESCRT II complex"/>
    <property type="evidence" value="ECO:0000318"/>
    <property type="project" value="GO_Central"/>
</dbReference>
<dbReference type="InterPro" id="IPR014041">
    <property type="entry name" value="ESCRT-II_cplx_Vps25-sub_N"/>
</dbReference>
<organism evidence="7 8">
    <name type="scientific">Trichomonas vaginalis (strain ATCC PRA-98 / G3)</name>
    <dbReference type="NCBI Taxonomy" id="412133"/>
    <lineage>
        <taxon>Eukaryota</taxon>
        <taxon>Metamonada</taxon>
        <taxon>Parabasalia</taxon>
        <taxon>Trichomonadida</taxon>
        <taxon>Trichomonadidae</taxon>
        <taxon>Trichomonas</taxon>
    </lineage>
</organism>
<accession>A2E6I8</accession>
<dbReference type="Pfam" id="PF05871">
    <property type="entry name" value="ESCRT-II"/>
    <property type="match status" value="1"/>
</dbReference>
<dbReference type="SUPFAM" id="SSF46785">
    <property type="entry name" value="Winged helix' DNA-binding domain"/>
    <property type="match status" value="2"/>
</dbReference>
<evidence type="ECO:0000313" key="7">
    <source>
        <dbReference type="EMBL" id="EAY11693.1"/>
    </source>
</evidence>
<sequence>MSKKKATKKPPTFEFPDFYDYPPFWTLQTNSQTKKQQLDLWASFICAYTKFYKKTEIDMIQALDAPLFNNQKLGRRVSQQMMTEIIDYMVQSENAKWLESTKTRARIIWRTTQQIGDMVRQYLDNIGSLNTMMTYEELINGDETEGEGFHGLSADEFHDAMTFMESKGRCKIIPGSSLVEYGVKFF</sequence>
<dbReference type="GO" id="GO:0042803">
    <property type="term" value="F:protein homodimerization activity"/>
    <property type="evidence" value="ECO:0000318"/>
    <property type="project" value="GO_Central"/>
</dbReference>
<dbReference type="Proteomes" id="UP000001542">
    <property type="component" value="Unassembled WGS sequence"/>
</dbReference>
<dbReference type="Gene3D" id="1.10.10.10">
    <property type="entry name" value="Winged helix-like DNA-binding domain superfamily/Winged helix DNA-binding domain"/>
    <property type="match status" value="1"/>
</dbReference>
<dbReference type="InterPro" id="IPR036388">
    <property type="entry name" value="WH-like_DNA-bd_sf"/>
</dbReference>
<dbReference type="eggNOG" id="KOG4068">
    <property type="taxonomic scope" value="Eukaryota"/>
</dbReference>
<dbReference type="InParanoid" id="A2E6I8"/>
<dbReference type="GO" id="GO:0005198">
    <property type="term" value="F:structural molecule activity"/>
    <property type="evidence" value="ECO:0000318"/>
    <property type="project" value="GO_Central"/>
</dbReference>
<evidence type="ECO:0000256" key="6">
    <source>
        <dbReference type="ARBA" id="ARBA00022927"/>
    </source>
</evidence>
<dbReference type="PANTHER" id="PTHR13149:SF0">
    <property type="entry name" value="VACUOLAR PROTEIN-SORTING-ASSOCIATED PROTEIN 25"/>
    <property type="match status" value="1"/>
</dbReference>
<keyword evidence="6" id="KW-0653">Protein transport</keyword>
<evidence type="ECO:0000313" key="8">
    <source>
        <dbReference type="Proteomes" id="UP000001542"/>
    </source>
</evidence>
<dbReference type="FunFam" id="1.10.10.570:FF:000003">
    <property type="entry name" value="Vacuolar protein-sorting-associated protein 25"/>
    <property type="match status" value="1"/>
</dbReference>
<dbReference type="OMA" id="TRCLIMW"/>
<dbReference type="PANTHER" id="PTHR13149">
    <property type="entry name" value="VACUOLAR PROTEIN SORTING-ASSOCIATED PROTEIN VPS25"/>
    <property type="match status" value="1"/>
</dbReference>
<reference evidence="7" key="1">
    <citation type="submission" date="2006-10" db="EMBL/GenBank/DDBJ databases">
        <authorList>
            <person name="Amadeo P."/>
            <person name="Zhao Q."/>
            <person name="Wortman J."/>
            <person name="Fraser-Liggett C."/>
            <person name="Carlton J."/>
        </authorList>
    </citation>
    <scope>NUCLEOTIDE SEQUENCE</scope>
    <source>
        <strain evidence="7">G3</strain>
    </source>
</reference>
<dbReference type="GO" id="GO:0043328">
    <property type="term" value="P:protein transport to vacuole involved in ubiquitin-dependent protein catabolic process via the multivesicular body sorting pathway"/>
    <property type="evidence" value="ECO:0000318"/>
    <property type="project" value="GO_Central"/>
</dbReference>
<dbReference type="KEGG" id="tva:4769651"/>
<dbReference type="RefSeq" id="XP_001323916.1">
    <property type="nucleotide sequence ID" value="XM_001323881.1"/>
</dbReference>
<dbReference type="AlphaFoldDB" id="A2E6I8"/>
<evidence type="ECO:0000256" key="4">
    <source>
        <dbReference type="ARBA" id="ARBA00022448"/>
    </source>
</evidence>
<comment type="subcellular location">
    <subcellularLocation>
        <location evidence="1">Cytoplasm</location>
    </subcellularLocation>
</comment>
<dbReference type="VEuPathDB" id="TrichDB:TVAG_487950"/>
<protein>
    <recommendedName>
        <fullName evidence="3">Vacuolar protein-sorting-associated protein 25</fullName>
    </recommendedName>
</protein>
<keyword evidence="5" id="KW-0963">Cytoplasm</keyword>
<dbReference type="Gene3D" id="1.10.10.570">
    <property type="entry name" value="Winged helix' DNA-binding domain. Chain C. Domain 1"/>
    <property type="match status" value="1"/>
</dbReference>
<dbReference type="SMR" id="A2E6I8"/>
<dbReference type="VEuPathDB" id="TrichDB:TVAGG3_0975180"/>
<dbReference type="STRING" id="5722.A2E6I8"/>
<dbReference type="FunFam" id="1.10.10.10:FF:001783">
    <property type="entry name" value="Vacuolar protein-sorting-associated protein 25"/>
    <property type="match status" value="1"/>
</dbReference>
<keyword evidence="4" id="KW-0813">Transport</keyword>
<dbReference type="InterPro" id="IPR008570">
    <property type="entry name" value="ESCRT-II_cplx_Vps25-sub"/>
</dbReference>
<dbReference type="OrthoDB" id="245150at2759"/>
<evidence type="ECO:0000256" key="1">
    <source>
        <dbReference type="ARBA" id="ARBA00004496"/>
    </source>
</evidence>
<evidence type="ECO:0000256" key="5">
    <source>
        <dbReference type="ARBA" id="ARBA00022490"/>
    </source>
</evidence>
<keyword evidence="8" id="KW-1185">Reference proteome</keyword>
<proteinExistence type="inferred from homology"/>
<evidence type="ECO:0000256" key="3">
    <source>
        <dbReference type="ARBA" id="ARBA00017934"/>
    </source>
</evidence>
<dbReference type="EMBL" id="DS113314">
    <property type="protein sequence ID" value="EAY11693.1"/>
    <property type="molecule type" value="Genomic_DNA"/>
</dbReference>